<dbReference type="GO" id="GO:0005737">
    <property type="term" value="C:cytoplasm"/>
    <property type="evidence" value="ECO:0007669"/>
    <property type="project" value="TreeGrafter"/>
</dbReference>
<dbReference type="Gene3D" id="3.30.1780.10">
    <property type="entry name" value="ornithine cyclodeaminase, domain 1"/>
    <property type="match status" value="1"/>
</dbReference>
<dbReference type="PIRSF" id="PIRSF001439">
    <property type="entry name" value="CryM"/>
    <property type="match status" value="1"/>
</dbReference>
<dbReference type="SUPFAM" id="SSF51735">
    <property type="entry name" value="NAD(P)-binding Rossmann-fold domains"/>
    <property type="match status" value="1"/>
</dbReference>
<dbReference type="KEGG" id="lrs:PX52LOC_07427"/>
<proteinExistence type="inferred from homology"/>
<dbReference type="PANTHER" id="PTHR13812">
    <property type="entry name" value="KETIMINE REDUCTASE MU-CRYSTALLIN"/>
    <property type="match status" value="1"/>
</dbReference>
<protein>
    <submittedName>
        <fullName evidence="2">Ornithine cyclodeaminase</fullName>
    </submittedName>
</protein>
<organism evidence="2 3">
    <name type="scientific">Limnoglobus roseus</name>
    <dbReference type="NCBI Taxonomy" id="2598579"/>
    <lineage>
        <taxon>Bacteria</taxon>
        <taxon>Pseudomonadati</taxon>
        <taxon>Planctomycetota</taxon>
        <taxon>Planctomycetia</taxon>
        <taxon>Gemmatales</taxon>
        <taxon>Gemmataceae</taxon>
        <taxon>Limnoglobus</taxon>
    </lineage>
</organism>
<dbReference type="InterPro" id="IPR003462">
    <property type="entry name" value="ODC_Mu_crystall"/>
</dbReference>
<comment type="similarity">
    <text evidence="1">Belongs to the ornithine cyclodeaminase/mu-crystallin family.</text>
</comment>
<dbReference type="GO" id="GO:0019752">
    <property type="term" value="P:carboxylic acid metabolic process"/>
    <property type="evidence" value="ECO:0007669"/>
    <property type="project" value="UniProtKB-ARBA"/>
</dbReference>
<reference evidence="3" key="1">
    <citation type="submission" date="2019-08" db="EMBL/GenBank/DDBJ databases">
        <title>Limnoglobus roseus gen. nov., sp. nov., a novel freshwater planctomycete with a giant genome from the family Gemmataceae.</title>
        <authorList>
            <person name="Kulichevskaya I.S."/>
            <person name="Naumoff D.G."/>
            <person name="Miroshnikov K."/>
            <person name="Ivanova A."/>
            <person name="Philippov D.A."/>
            <person name="Hakobyan A."/>
            <person name="Rijpstra I.C."/>
            <person name="Sinninghe Damste J.S."/>
            <person name="Liesack W."/>
            <person name="Dedysh S.N."/>
        </authorList>
    </citation>
    <scope>NUCLEOTIDE SEQUENCE [LARGE SCALE GENOMIC DNA]</scope>
    <source>
        <strain evidence="3">PX52</strain>
    </source>
</reference>
<dbReference type="Pfam" id="PF02423">
    <property type="entry name" value="OCD_Mu_crystall"/>
    <property type="match status" value="1"/>
</dbReference>
<keyword evidence="3" id="KW-1185">Reference proteome</keyword>
<name>A0A5C1ASU9_9BACT</name>
<dbReference type="Proteomes" id="UP000324974">
    <property type="component" value="Chromosome"/>
</dbReference>
<dbReference type="InterPro" id="IPR036291">
    <property type="entry name" value="NAD(P)-bd_dom_sf"/>
</dbReference>
<dbReference type="InterPro" id="IPR023401">
    <property type="entry name" value="ODC_N"/>
</dbReference>
<dbReference type="Gene3D" id="3.40.50.720">
    <property type="entry name" value="NAD(P)-binding Rossmann-like Domain"/>
    <property type="match status" value="1"/>
</dbReference>
<gene>
    <name evidence="2" type="ORF">PX52LOC_07427</name>
</gene>
<dbReference type="AlphaFoldDB" id="A0A5C1ASU9"/>
<dbReference type="PANTHER" id="PTHR13812:SF19">
    <property type="entry name" value="KETIMINE REDUCTASE MU-CRYSTALLIN"/>
    <property type="match status" value="1"/>
</dbReference>
<accession>A0A5C1ASU9</accession>
<sequence>MPTLYLTESEVRSLLTMDLALEAVEAAFRKISLDEATAIPRSRCQTDQVMLHVLPGAAKTLNAIGLKCYTSGKFGAQFQVFLFDSKAGGLIAILEADHLGAVRTGAASGVATKKLARKDATTVGIIGTGKQARTQLEAVCKVRAIKKARVYSRDETKRTAFAAEMSHVCGTEVIPVSTPEEAARGLDIICTATSSREPVLHGEWVAEGTHVNLIGSNFLAKTEADVELFRRASLIVSDNKDQARIEAGDFVAAMQEHVFGWADVVELAHIVAGRVPGRGSPTDVTIFKSLGLGLEDVATAAKVYQKAVAQKVGREILP</sequence>
<dbReference type="EMBL" id="CP042425">
    <property type="protein sequence ID" value="QEL20334.1"/>
    <property type="molecule type" value="Genomic_DNA"/>
</dbReference>
<evidence type="ECO:0000313" key="3">
    <source>
        <dbReference type="Proteomes" id="UP000324974"/>
    </source>
</evidence>
<dbReference type="FunFam" id="3.40.50.720:FF:000311">
    <property type="entry name" value="Ornithine cyclodeaminase"/>
    <property type="match status" value="1"/>
</dbReference>
<evidence type="ECO:0000313" key="2">
    <source>
        <dbReference type="EMBL" id="QEL20334.1"/>
    </source>
</evidence>
<evidence type="ECO:0000256" key="1">
    <source>
        <dbReference type="ARBA" id="ARBA00008903"/>
    </source>
</evidence>
<dbReference type="RefSeq" id="WP_149114643.1">
    <property type="nucleotide sequence ID" value="NZ_CP042425.1"/>
</dbReference>
<dbReference type="GO" id="GO:0016491">
    <property type="term" value="F:oxidoreductase activity"/>
    <property type="evidence" value="ECO:0007669"/>
    <property type="project" value="UniProtKB-ARBA"/>
</dbReference>
<dbReference type="OrthoDB" id="9792005at2"/>